<evidence type="ECO:0000313" key="1">
    <source>
        <dbReference type="EMBL" id="CAB4169363.1"/>
    </source>
</evidence>
<gene>
    <name evidence="1" type="ORF">UFOVP896_1</name>
</gene>
<proteinExistence type="predicted"/>
<feature type="non-terminal residue" evidence="1">
    <location>
        <position position="40"/>
    </location>
</feature>
<dbReference type="EMBL" id="LR796844">
    <property type="protein sequence ID" value="CAB4169363.1"/>
    <property type="molecule type" value="Genomic_DNA"/>
</dbReference>
<accession>A0A6J5PD26</accession>
<sequence>MLLRARRPFLIGGKQVSAGEVIDLDSLDLPSGRAQKIVNA</sequence>
<name>A0A6J5PD26_9CAUD</name>
<protein>
    <submittedName>
        <fullName evidence="1">Uncharacterized protein</fullName>
    </submittedName>
</protein>
<organism evidence="1">
    <name type="scientific">uncultured Caudovirales phage</name>
    <dbReference type="NCBI Taxonomy" id="2100421"/>
    <lineage>
        <taxon>Viruses</taxon>
        <taxon>Duplodnaviria</taxon>
        <taxon>Heunggongvirae</taxon>
        <taxon>Uroviricota</taxon>
        <taxon>Caudoviricetes</taxon>
        <taxon>Peduoviridae</taxon>
        <taxon>Maltschvirus</taxon>
        <taxon>Maltschvirus maltsch</taxon>
    </lineage>
</organism>
<reference evidence="1" key="1">
    <citation type="submission" date="2020-05" db="EMBL/GenBank/DDBJ databases">
        <authorList>
            <person name="Chiriac C."/>
            <person name="Salcher M."/>
            <person name="Ghai R."/>
            <person name="Kavagutti S V."/>
        </authorList>
    </citation>
    <scope>NUCLEOTIDE SEQUENCE</scope>
</reference>